<evidence type="ECO:0000256" key="10">
    <source>
        <dbReference type="PROSITE-ProRule" id="PRU00723"/>
    </source>
</evidence>
<dbReference type="InterPro" id="IPR021869">
    <property type="entry name" value="RNase_Zc3h12_NYN"/>
</dbReference>
<dbReference type="GeneID" id="107703912"/>
<evidence type="ECO:0000313" key="13">
    <source>
        <dbReference type="Ensembl" id="ENSSANP00000091616.1"/>
    </source>
</evidence>
<dbReference type="PANTHER" id="PTHR12876">
    <property type="entry name" value="N4BP1-RELATED"/>
    <property type="match status" value="1"/>
</dbReference>
<dbReference type="PROSITE" id="PS50103">
    <property type="entry name" value="ZF_C3H1"/>
    <property type="match status" value="1"/>
</dbReference>
<comment type="cofactor">
    <cofactor evidence="1">
        <name>Mg(2+)</name>
        <dbReference type="ChEBI" id="CHEBI:18420"/>
    </cofactor>
</comment>
<feature type="region of interest" description="Disordered" evidence="11">
    <location>
        <begin position="65"/>
        <end position="107"/>
    </location>
</feature>
<dbReference type="InterPro" id="IPR040546">
    <property type="entry name" value="Rege-1_UBA-like"/>
</dbReference>
<evidence type="ECO:0000256" key="5">
    <source>
        <dbReference type="ARBA" id="ARBA00022759"/>
    </source>
</evidence>
<dbReference type="Gene3D" id="3.40.50.11980">
    <property type="match status" value="1"/>
</dbReference>
<keyword evidence="7" id="KW-0378">Hydrolase</keyword>
<dbReference type="Ensembl" id="ENSSANT00000097327.1">
    <property type="protein sequence ID" value="ENSSANP00000091616.1"/>
    <property type="gene ID" value="ENSSANG00000045243.1"/>
</dbReference>
<dbReference type="GO" id="GO:0008270">
    <property type="term" value="F:zinc ion binding"/>
    <property type="evidence" value="ECO:0007669"/>
    <property type="project" value="UniProtKB-KW"/>
</dbReference>
<evidence type="ECO:0000313" key="14">
    <source>
        <dbReference type="Proteomes" id="UP000472260"/>
    </source>
</evidence>
<keyword evidence="3" id="KW-0540">Nuclease</keyword>
<keyword evidence="9" id="KW-0460">Magnesium</keyword>
<evidence type="ECO:0000256" key="4">
    <source>
        <dbReference type="ARBA" id="ARBA00022723"/>
    </source>
</evidence>
<dbReference type="Pfam" id="PF18561">
    <property type="entry name" value="Regnase_1_C"/>
    <property type="match status" value="1"/>
</dbReference>
<evidence type="ECO:0000256" key="2">
    <source>
        <dbReference type="ARBA" id="ARBA00010922"/>
    </source>
</evidence>
<dbReference type="GO" id="GO:0016787">
    <property type="term" value="F:hydrolase activity"/>
    <property type="evidence" value="ECO:0007669"/>
    <property type="project" value="UniProtKB-KW"/>
</dbReference>
<dbReference type="GO" id="GO:0004521">
    <property type="term" value="F:RNA endonuclease activity"/>
    <property type="evidence" value="ECO:0007669"/>
    <property type="project" value="TreeGrafter"/>
</dbReference>
<keyword evidence="4 10" id="KW-0479">Metal-binding</keyword>
<evidence type="ECO:0000256" key="3">
    <source>
        <dbReference type="ARBA" id="ARBA00022722"/>
    </source>
</evidence>
<dbReference type="InterPro" id="IPR000571">
    <property type="entry name" value="Znf_CCCH"/>
</dbReference>
<gene>
    <name evidence="13" type="primary">LOC107703912</name>
</gene>
<accession>A0A671S7G7</accession>
<evidence type="ECO:0000256" key="8">
    <source>
        <dbReference type="ARBA" id="ARBA00022833"/>
    </source>
</evidence>
<feature type="zinc finger region" description="C3H1-type" evidence="10">
    <location>
        <begin position="271"/>
        <end position="296"/>
    </location>
</feature>
<dbReference type="Pfam" id="PF11977">
    <property type="entry name" value="RNase_Zc3h12a"/>
    <property type="match status" value="1"/>
</dbReference>
<feature type="compositionally biased region" description="Basic and acidic residues" evidence="11">
    <location>
        <begin position="300"/>
        <end position="322"/>
    </location>
</feature>
<dbReference type="KEGG" id="sanh:107703912"/>
<feature type="region of interest" description="Disordered" evidence="11">
    <location>
        <begin position="300"/>
        <end position="361"/>
    </location>
</feature>
<dbReference type="RefSeq" id="XP_016362201.1">
    <property type="nucleotide sequence ID" value="XM_016506715.1"/>
</dbReference>
<evidence type="ECO:0000256" key="7">
    <source>
        <dbReference type="ARBA" id="ARBA00022801"/>
    </source>
</evidence>
<dbReference type="Pfam" id="PF18039">
    <property type="entry name" value="UBA_6"/>
    <property type="match status" value="1"/>
</dbReference>
<feature type="compositionally biased region" description="Basic and acidic residues" evidence="11">
    <location>
        <begin position="349"/>
        <end position="361"/>
    </location>
</feature>
<dbReference type="GO" id="GO:0061158">
    <property type="term" value="P:3'-UTR-mediated mRNA destabilization"/>
    <property type="evidence" value="ECO:0007669"/>
    <property type="project" value="TreeGrafter"/>
</dbReference>
<dbReference type="GO" id="GO:0036464">
    <property type="term" value="C:cytoplasmic ribonucleoprotein granule"/>
    <property type="evidence" value="ECO:0007669"/>
    <property type="project" value="TreeGrafter"/>
</dbReference>
<feature type="compositionally biased region" description="Polar residues" evidence="11">
    <location>
        <begin position="86"/>
        <end position="97"/>
    </location>
</feature>
<feature type="domain" description="C3H1-type" evidence="12">
    <location>
        <begin position="271"/>
        <end position="296"/>
    </location>
</feature>
<dbReference type="CDD" id="cd18729">
    <property type="entry name" value="PIN_Zc3h12-like"/>
    <property type="match status" value="1"/>
</dbReference>
<dbReference type="AlphaFoldDB" id="A0A671S7G7"/>
<dbReference type="GO" id="GO:0003729">
    <property type="term" value="F:mRNA binding"/>
    <property type="evidence" value="ECO:0007669"/>
    <property type="project" value="TreeGrafter"/>
</dbReference>
<keyword evidence="14" id="KW-1185">Reference proteome</keyword>
<evidence type="ECO:0000259" key="12">
    <source>
        <dbReference type="PROSITE" id="PS50103"/>
    </source>
</evidence>
<keyword evidence="8 10" id="KW-0862">Zinc</keyword>
<dbReference type="FunFam" id="3.40.50.11980:FF:000001">
    <property type="entry name" value="ZC3H12A isoform 1"/>
    <property type="match status" value="1"/>
</dbReference>
<reference evidence="13" key="1">
    <citation type="submission" date="2025-08" db="UniProtKB">
        <authorList>
            <consortium name="Ensembl"/>
        </authorList>
    </citation>
    <scope>IDENTIFICATION</scope>
</reference>
<sequence length="584" mass="65842">MQSRCYHQPAGLGQDGPDLHDLQMKVDFFRKLGYSPQEVKAALRKLGLGTDTNAVLGELVRSGAKAVPSSSSDSDDSGFSLPHRGGSSSRAQGSTLEDTTEPESDLKPIVIDGSNVAMSHGNKEVFSCRGIELAVNYFLDRGHRNITVFVPSWRKEQPRPDVPISDQHILEELERKKILVFTPSRRVGGKRVVCYDDRFIVKLAHDLDGIIVSNDTYRDLQSERPEWKRCIEERLLMYSFVNDKFMPPDDPLGRHGPNLDNFLRKKAMLLDHKRQLCPYGKKCTYGIKCKFYHPERTNKSQRSLADELRENARLSGSKEESRVTGPLRGMYPRNDPGFGSSSPSLEQELEQKLNLDPKSSDSRDVMLQYWDDILSTKKPLNTATVAQRRASVDRTSLQAPYPTNPSSIFSSDSGLGSYQSQFSDPSQSIDELHRMRSNHPPMSGNPGVPAGGQRYYDNMSPFSNYQPNFGAYSSLPLPNPVQRYNLSAYGAWPYPYFLPQATSLPEPLPCPSSHRSPDVYGSQQHSAMPQSNAFQEEREEVRKKLHAIFNPHHVNKVMEMFPQLKDAQQLAAEILKLKSRGEFF</sequence>
<dbReference type="InterPro" id="IPR051101">
    <property type="entry name" value="ZC3H12/N4BP1_RNase_Reg"/>
</dbReference>
<name>A0A671S7G7_9TELE</name>
<evidence type="ECO:0000256" key="11">
    <source>
        <dbReference type="SAM" id="MobiDB-lite"/>
    </source>
</evidence>
<reference evidence="13" key="2">
    <citation type="submission" date="2025-09" db="UniProtKB">
        <authorList>
            <consortium name="Ensembl"/>
        </authorList>
    </citation>
    <scope>IDENTIFICATION</scope>
</reference>
<evidence type="ECO:0000256" key="6">
    <source>
        <dbReference type="ARBA" id="ARBA00022771"/>
    </source>
</evidence>
<dbReference type="OrthoDB" id="392925at2759"/>
<dbReference type="InterPro" id="IPR040757">
    <property type="entry name" value="Regnase_1/ZC3H12_C"/>
</dbReference>
<evidence type="ECO:0000256" key="9">
    <source>
        <dbReference type="ARBA" id="ARBA00022842"/>
    </source>
</evidence>
<comment type="similarity">
    <text evidence="2">Belongs to the ZC3H12 family.</text>
</comment>
<dbReference type="Proteomes" id="UP000472260">
    <property type="component" value="Unassembled WGS sequence"/>
</dbReference>
<protein>
    <submittedName>
        <fullName evidence="13">Bifunctional endoribonuclease and deubiquitinase ZC3H12A-like</fullName>
    </submittedName>
</protein>
<keyword evidence="6 10" id="KW-0863">Zinc-finger</keyword>
<evidence type="ECO:0000256" key="1">
    <source>
        <dbReference type="ARBA" id="ARBA00001946"/>
    </source>
</evidence>
<keyword evidence="5" id="KW-0255">Endonuclease</keyword>
<proteinExistence type="inferred from homology"/>
<organism evidence="13 14">
    <name type="scientific">Sinocyclocheilus anshuiensis</name>
    <dbReference type="NCBI Taxonomy" id="1608454"/>
    <lineage>
        <taxon>Eukaryota</taxon>
        <taxon>Metazoa</taxon>
        <taxon>Chordata</taxon>
        <taxon>Craniata</taxon>
        <taxon>Vertebrata</taxon>
        <taxon>Euteleostomi</taxon>
        <taxon>Actinopterygii</taxon>
        <taxon>Neopterygii</taxon>
        <taxon>Teleostei</taxon>
        <taxon>Ostariophysi</taxon>
        <taxon>Cypriniformes</taxon>
        <taxon>Cyprinidae</taxon>
        <taxon>Cyprininae</taxon>
        <taxon>Sinocyclocheilus</taxon>
    </lineage>
</organism>
<dbReference type="PANTHER" id="PTHR12876:SF10">
    <property type="entry name" value="ENDORIBONUCLEASE ZC3H12A"/>
    <property type="match status" value="1"/>
</dbReference>
<dbReference type="GO" id="GO:0005634">
    <property type="term" value="C:nucleus"/>
    <property type="evidence" value="ECO:0007669"/>
    <property type="project" value="TreeGrafter"/>
</dbReference>